<name>A0A1G4JQT8_9SACH</name>
<feature type="transmembrane region" description="Helical" evidence="8">
    <location>
        <begin position="315"/>
        <end position="338"/>
    </location>
</feature>
<dbReference type="STRING" id="1266660.A0A1G4JQT8"/>
<evidence type="ECO:0000259" key="10">
    <source>
        <dbReference type="SMART" id="SM01320"/>
    </source>
</evidence>
<comment type="subcellular location">
    <subcellularLocation>
        <location evidence="1">Membrane</location>
        <topology evidence="1">Multi-pass membrane protein</topology>
    </subcellularLocation>
</comment>
<evidence type="ECO:0000256" key="7">
    <source>
        <dbReference type="SAM" id="MobiDB-lite"/>
    </source>
</evidence>
<feature type="compositionally biased region" description="Basic and acidic residues" evidence="7">
    <location>
        <begin position="720"/>
        <end position="735"/>
    </location>
</feature>
<dbReference type="InterPro" id="IPR040241">
    <property type="entry name" value="TRP_Flc/Pkd2-like"/>
</dbReference>
<evidence type="ECO:0000256" key="3">
    <source>
        <dbReference type="ARBA" id="ARBA00022692"/>
    </source>
</evidence>
<dbReference type="InterPro" id="IPR032800">
    <property type="entry name" value="TRP_N"/>
</dbReference>
<dbReference type="PANTHER" id="PTHR31145">
    <property type="entry name" value="INTEGRAL MEMBRANE PROTEIN (AFU_ORTHOLOGUE AFUA_7G01610)"/>
    <property type="match status" value="1"/>
</dbReference>
<feature type="region of interest" description="Disordered" evidence="7">
    <location>
        <begin position="679"/>
        <end position="757"/>
    </location>
</feature>
<keyword evidence="3 8" id="KW-0812">Transmembrane</keyword>
<organism evidence="11 12">
    <name type="scientific">Lachancea dasiensis</name>
    <dbReference type="NCBI Taxonomy" id="1072105"/>
    <lineage>
        <taxon>Eukaryota</taxon>
        <taxon>Fungi</taxon>
        <taxon>Dikarya</taxon>
        <taxon>Ascomycota</taxon>
        <taxon>Saccharomycotina</taxon>
        <taxon>Saccharomycetes</taxon>
        <taxon>Saccharomycetales</taxon>
        <taxon>Saccharomycetaceae</taxon>
        <taxon>Lachancea</taxon>
    </lineage>
</organism>
<keyword evidence="12" id="KW-1185">Reference proteome</keyword>
<dbReference type="GO" id="GO:0009272">
    <property type="term" value="P:fungal-type cell wall biogenesis"/>
    <property type="evidence" value="ECO:0007669"/>
    <property type="project" value="TreeGrafter"/>
</dbReference>
<dbReference type="EMBL" id="LT598457">
    <property type="protein sequence ID" value="SCU93163.1"/>
    <property type="molecule type" value="Genomic_DNA"/>
</dbReference>
<feature type="compositionally biased region" description="Polar residues" evidence="7">
    <location>
        <begin position="703"/>
        <end position="716"/>
    </location>
</feature>
<gene>
    <name evidence="11" type="ORF">LADA_0G01662G</name>
</gene>
<feature type="transmembrane region" description="Helical" evidence="8">
    <location>
        <begin position="487"/>
        <end position="506"/>
    </location>
</feature>
<dbReference type="AlphaFoldDB" id="A0A1G4JQT8"/>
<reference evidence="12" key="1">
    <citation type="submission" date="2016-03" db="EMBL/GenBank/DDBJ databases">
        <authorList>
            <person name="Devillers H."/>
        </authorList>
    </citation>
    <scope>NUCLEOTIDE SEQUENCE [LARGE SCALE GENOMIC DNA]</scope>
</reference>
<dbReference type="GO" id="GO:0016020">
    <property type="term" value="C:membrane"/>
    <property type="evidence" value="ECO:0007669"/>
    <property type="project" value="UniProtKB-SubCell"/>
</dbReference>
<feature type="domain" description="ML-like" evidence="10">
    <location>
        <begin position="21"/>
        <end position="161"/>
    </location>
</feature>
<evidence type="ECO:0000313" key="12">
    <source>
        <dbReference type="Proteomes" id="UP000190274"/>
    </source>
</evidence>
<dbReference type="Pfam" id="PF06011">
    <property type="entry name" value="TRP"/>
    <property type="match status" value="1"/>
</dbReference>
<feature type="transmembrane region" description="Helical" evidence="8">
    <location>
        <begin position="548"/>
        <end position="576"/>
    </location>
</feature>
<sequence length="813" mass="91161">MRFFTTVLFVLSLVHQTVAKRKLVASSLVTCMENSQLAATSFDVTFDPDSRSLHYSLDMTTDIDAYIAAEVEVWAYGFKIISRSLDLCSLNWKQFCPLHPGNVQVESIEYISADLVKQIPGIAYQVPDIDAFVRVNIFQRSDQDDILACIQAFFSNGKTVAQTGVKWATAVIAGLGLLCSAVLSTFGNSNAASHISANTMSLFLYFQSVAVVSMEHVHRVPPIAAAWAENLIWSMGLIHISFMQKIFRWFVQSTGGSPSLYLTSKTISVLVQRSFDLVENTGLYRRAADVLYGNSNVLILRGIKRLAYQSRIENTAVVCTGFTFFVLCGYFLAGFVIASKYAIDLCIKAGWMNSSRFLEFRSNWRTVLKGTLLRYIYIGFTQLTLLSFWEFMQHDSPALIVIAALFLIQALGLMIWAAYRTIYFARLSVQQRKNPAALLYGDQQILDKYGFFYTMFSAKRYWWNCVLLGYILFKSVFISFGQGSGKTQALAIFVVDLAYLVVLIVFKPYFDRPTNIVNILITTVTTVNSFLFLFFSDLFGQPGRVSSIMGWIFFIMNAAFSLILLILILIFIIMVVCSNNPDLRFKPAKDDRTSFQRTSGSQGKLNKSVAAELMALGNTAKNHDENWEEELYNQQRLRKDQSDSGFDLSDEKLVGTQSASEENAETNLTLAERLKRKLSFKRTKSTSSRVQLDKDEAMVDSAQPVTSLTREPSDASTPAVKRDYPGVHSRQESESKNGLMHSYNSSENQNLKDSEVDDHPLVSAGTYQVPENGTTAEFVRDESMDSVNAAAHPQATSSTDLFTHNNGSYYGRL</sequence>
<protein>
    <submittedName>
        <fullName evidence="11">LADA_0G01662g1_1</fullName>
    </submittedName>
</protein>
<feature type="transmembrane region" description="Helical" evidence="8">
    <location>
        <begin position="372"/>
        <end position="392"/>
    </location>
</feature>
<keyword evidence="6 8" id="KW-0472">Membrane</keyword>
<evidence type="ECO:0000256" key="5">
    <source>
        <dbReference type="ARBA" id="ARBA00022989"/>
    </source>
</evidence>
<dbReference type="OrthoDB" id="5212126at2759"/>
<evidence type="ECO:0000256" key="6">
    <source>
        <dbReference type="ARBA" id="ARBA00023136"/>
    </source>
</evidence>
<feature type="transmembrane region" description="Helical" evidence="8">
    <location>
        <begin position="398"/>
        <end position="419"/>
    </location>
</feature>
<dbReference type="SMART" id="SM01320">
    <property type="entry name" value="TRP_N"/>
    <property type="match status" value="1"/>
</dbReference>
<accession>A0A1G4JQT8</accession>
<keyword evidence="4 9" id="KW-0732">Signal</keyword>
<proteinExistence type="inferred from homology"/>
<feature type="compositionally biased region" description="Polar residues" evidence="7">
    <location>
        <begin position="655"/>
        <end position="667"/>
    </location>
</feature>
<feature type="transmembrane region" description="Helical" evidence="8">
    <location>
        <begin position="518"/>
        <end position="536"/>
    </location>
</feature>
<evidence type="ECO:0000256" key="4">
    <source>
        <dbReference type="ARBA" id="ARBA00022729"/>
    </source>
</evidence>
<evidence type="ECO:0000256" key="8">
    <source>
        <dbReference type="SAM" id="Phobius"/>
    </source>
</evidence>
<dbReference type="InterPro" id="IPR010308">
    <property type="entry name" value="TRP_C"/>
</dbReference>
<feature type="transmembrane region" description="Helical" evidence="8">
    <location>
        <begin position="461"/>
        <end position="481"/>
    </location>
</feature>
<evidence type="ECO:0000256" key="1">
    <source>
        <dbReference type="ARBA" id="ARBA00004141"/>
    </source>
</evidence>
<dbReference type="Pfam" id="PF14558">
    <property type="entry name" value="TRP_N"/>
    <property type="match status" value="1"/>
</dbReference>
<feature type="region of interest" description="Disordered" evidence="7">
    <location>
        <begin position="642"/>
        <end position="667"/>
    </location>
</feature>
<evidence type="ECO:0000256" key="2">
    <source>
        <dbReference type="ARBA" id="ARBA00010642"/>
    </source>
</evidence>
<keyword evidence="5 8" id="KW-1133">Transmembrane helix</keyword>
<dbReference type="Proteomes" id="UP000190274">
    <property type="component" value="Chromosome G"/>
</dbReference>
<evidence type="ECO:0000256" key="9">
    <source>
        <dbReference type="SAM" id="SignalP"/>
    </source>
</evidence>
<feature type="chain" id="PRO_5009236159" evidence="9">
    <location>
        <begin position="20"/>
        <end position="813"/>
    </location>
</feature>
<evidence type="ECO:0000313" key="11">
    <source>
        <dbReference type="EMBL" id="SCU93163.1"/>
    </source>
</evidence>
<comment type="similarity">
    <text evidence="2">Belongs to the transient receptor potential (TRP) ion channel family.</text>
</comment>
<dbReference type="GO" id="GO:0055085">
    <property type="term" value="P:transmembrane transport"/>
    <property type="evidence" value="ECO:0007669"/>
    <property type="project" value="TreeGrafter"/>
</dbReference>
<dbReference type="PANTHER" id="PTHR31145:SF4">
    <property type="entry name" value="FLAVIN CARRIER PROTEIN 1-RELATED"/>
    <property type="match status" value="1"/>
</dbReference>
<feature type="signal peptide" evidence="9">
    <location>
        <begin position="1"/>
        <end position="19"/>
    </location>
</feature>